<evidence type="ECO:0000313" key="1">
    <source>
        <dbReference type="EMBL" id="MEM5289481.1"/>
    </source>
</evidence>
<dbReference type="Proteomes" id="UP001494588">
    <property type="component" value="Unassembled WGS sequence"/>
</dbReference>
<sequence>MQQVSLNLATASAVPAATGVAMSPAPARERLDTAGKTVGDVLKALCKALYGTELEPEWLASANTLDDADEETSGARLARLWPDDSVWNRLAVSVDIGRSEGWIVNVDWISRTETAHSHRRGYAVMPMLRAKVFTSDHAWDLARFIAHALDVA</sequence>
<evidence type="ECO:0008006" key="3">
    <source>
        <dbReference type="Google" id="ProtNLM"/>
    </source>
</evidence>
<dbReference type="EMBL" id="JAZHGC010000026">
    <property type="protein sequence ID" value="MEM5289481.1"/>
    <property type="molecule type" value="Genomic_DNA"/>
</dbReference>
<gene>
    <name evidence="1" type="ORF">V4C55_27545</name>
</gene>
<accession>A0ABU9QJ92</accession>
<protein>
    <recommendedName>
        <fullName evidence="3">DUF3806 domain-containing protein</fullName>
    </recommendedName>
</protein>
<reference evidence="1 2" key="1">
    <citation type="submission" date="2024-01" db="EMBL/GenBank/DDBJ databases">
        <title>The diversity of rhizobia nodulating Mimosa spp. in eleven states of Brazil covering several biomes is determined by host plant, location, and edaphic factors.</title>
        <authorList>
            <person name="Rouws L."/>
            <person name="Barauna A."/>
            <person name="Beukes C."/>
            <person name="De Faria S.M."/>
            <person name="Gross E."/>
            <person name="Dos Reis Junior F.B."/>
            <person name="Simon M."/>
            <person name="Maluk M."/>
            <person name="Odee D.W."/>
            <person name="Kenicer G."/>
            <person name="Young J.P.W."/>
            <person name="Reis V.M."/>
            <person name="Zilli J."/>
            <person name="James E.K."/>
        </authorList>
    </citation>
    <scope>NUCLEOTIDE SEQUENCE [LARGE SCALE GENOMIC DNA]</scope>
    <source>
        <strain evidence="1 2">JPY77</strain>
    </source>
</reference>
<organism evidence="1 2">
    <name type="scientific">Paraburkholderia sabiae</name>
    <dbReference type="NCBI Taxonomy" id="273251"/>
    <lineage>
        <taxon>Bacteria</taxon>
        <taxon>Pseudomonadati</taxon>
        <taxon>Pseudomonadota</taxon>
        <taxon>Betaproteobacteria</taxon>
        <taxon>Burkholderiales</taxon>
        <taxon>Burkholderiaceae</taxon>
        <taxon>Paraburkholderia</taxon>
    </lineage>
</organism>
<proteinExistence type="predicted"/>
<name>A0ABU9QJ92_9BURK</name>
<keyword evidence="2" id="KW-1185">Reference proteome</keyword>
<comment type="caution">
    <text evidence="1">The sequence shown here is derived from an EMBL/GenBank/DDBJ whole genome shotgun (WGS) entry which is preliminary data.</text>
</comment>
<dbReference type="RefSeq" id="WP_201657705.1">
    <property type="nucleotide sequence ID" value="NZ_CAJHCS010000028.1"/>
</dbReference>
<evidence type="ECO:0000313" key="2">
    <source>
        <dbReference type="Proteomes" id="UP001494588"/>
    </source>
</evidence>